<dbReference type="Proteomes" id="UP001221898">
    <property type="component" value="Unassembled WGS sequence"/>
</dbReference>
<protein>
    <submittedName>
        <fullName evidence="2">Uncharacterized protein</fullName>
    </submittedName>
</protein>
<feature type="compositionally biased region" description="Low complexity" evidence="1">
    <location>
        <begin position="53"/>
        <end position="69"/>
    </location>
</feature>
<feature type="region of interest" description="Disordered" evidence="1">
    <location>
        <begin position="1"/>
        <end position="82"/>
    </location>
</feature>
<dbReference type="EMBL" id="JAINUG010000058">
    <property type="protein sequence ID" value="KAJ8403468.1"/>
    <property type="molecule type" value="Genomic_DNA"/>
</dbReference>
<sequence>MDEFGDLLTGIIESQQPLEGIPDDDHLGSAEEDDLILTQILEGLGESQEDQPKTSPAAASSQQQPTAASVSYPGSRTRGKRLTIHEKLAIEFHE</sequence>
<dbReference type="AlphaFoldDB" id="A0AAD7WNR3"/>
<comment type="caution">
    <text evidence="2">The sequence shown here is derived from an EMBL/GenBank/DDBJ whole genome shotgun (WGS) entry which is preliminary data.</text>
</comment>
<organism evidence="2 3">
    <name type="scientific">Aldrovandia affinis</name>
    <dbReference type="NCBI Taxonomy" id="143900"/>
    <lineage>
        <taxon>Eukaryota</taxon>
        <taxon>Metazoa</taxon>
        <taxon>Chordata</taxon>
        <taxon>Craniata</taxon>
        <taxon>Vertebrata</taxon>
        <taxon>Euteleostomi</taxon>
        <taxon>Actinopterygii</taxon>
        <taxon>Neopterygii</taxon>
        <taxon>Teleostei</taxon>
        <taxon>Notacanthiformes</taxon>
        <taxon>Halosauridae</taxon>
        <taxon>Aldrovandia</taxon>
    </lineage>
</organism>
<gene>
    <name evidence="2" type="ORF">AAFF_G00352400</name>
</gene>
<evidence type="ECO:0000313" key="3">
    <source>
        <dbReference type="Proteomes" id="UP001221898"/>
    </source>
</evidence>
<reference evidence="2" key="1">
    <citation type="journal article" date="2023" name="Science">
        <title>Genome structures resolve the early diversification of teleost fishes.</title>
        <authorList>
            <person name="Parey E."/>
            <person name="Louis A."/>
            <person name="Montfort J."/>
            <person name="Bouchez O."/>
            <person name="Roques C."/>
            <person name="Iampietro C."/>
            <person name="Lluch J."/>
            <person name="Castinel A."/>
            <person name="Donnadieu C."/>
            <person name="Desvignes T."/>
            <person name="Floi Bucao C."/>
            <person name="Jouanno E."/>
            <person name="Wen M."/>
            <person name="Mejri S."/>
            <person name="Dirks R."/>
            <person name="Jansen H."/>
            <person name="Henkel C."/>
            <person name="Chen W.J."/>
            <person name="Zahm M."/>
            <person name="Cabau C."/>
            <person name="Klopp C."/>
            <person name="Thompson A.W."/>
            <person name="Robinson-Rechavi M."/>
            <person name="Braasch I."/>
            <person name="Lecointre G."/>
            <person name="Bobe J."/>
            <person name="Postlethwait J.H."/>
            <person name="Berthelot C."/>
            <person name="Roest Crollius H."/>
            <person name="Guiguen Y."/>
        </authorList>
    </citation>
    <scope>NUCLEOTIDE SEQUENCE</scope>
    <source>
        <strain evidence="2">NC1722</strain>
    </source>
</reference>
<evidence type="ECO:0000256" key="1">
    <source>
        <dbReference type="SAM" id="MobiDB-lite"/>
    </source>
</evidence>
<accession>A0AAD7WNR3</accession>
<name>A0AAD7WNR3_9TELE</name>
<proteinExistence type="predicted"/>
<evidence type="ECO:0000313" key="2">
    <source>
        <dbReference type="EMBL" id="KAJ8403468.1"/>
    </source>
</evidence>
<keyword evidence="3" id="KW-1185">Reference proteome</keyword>